<evidence type="ECO:0000313" key="9">
    <source>
        <dbReference type="Proteomes" id="UP000324738"/>
    </source>
</evidence>
<gene>
    <name evidence="8" type="ORF">FPY71_01000</name>
</gene>
<keyword evidence="3" id="KW-1003">Cell membrane</keyword>
<organism evidence="8 9">
    <name type="scientific">Aureimonas fodinaquatilis</name>
    <dbReference type="NCBI Taxonomy" id="2565783"/>
    <lineage>
        <taxon>Bacteria</taxon>
        <taxon>Pseudomonadati</taxon>
        <taxon>Pseudomonadota</taxon>
        <taxon>Alphaproteobacteria</taxon>
        <taxon>Hyphomicrobiales</taxon>
        <taxon>Aurantimonadaceae</taxon>
        <taxon>Aureimonas</taxon>
    </lineage>
</organism>
<evidence type="ECO:0000313" key="8">
    <source>
        <dbReference type="EMBL" id="KAA0971742.1"/>
    </source>
</evidence>
<feature type="transmembrane region" description="Helical" evidence="7">
    <location>
        <begin position="30"/>
        <end position="52"/>
    </location>
</feature>
<dbReference type="GO" id="GO:0005886">
    <property type="term" value="C:plasma membrane"/>
    <property type="evidence" value="ECO:0007669"/>
    <property type="project" value="UniProtKB-SubCell"/>
</dbReference>
<evidence type="ECO:0000256" key="6">
    <source>
        <dbReference type="ARBA" id="ARBA00023136"/>
    </source>
</evidence>
<evidence type="ECO:0000256" key="3">
    <source>
        <dbReference type="ARBA" id="ARBA00022475"/>
    </source>
</evidence>
<comment type="subcellular location">
    <subcellularLocation>
        <location evidence="1">Cell membrane</location>
        <topology evidence="1">Multi-pass membrane protein</topology>
    </subcellularLocation>
</comment>
<evidence type="ECO:0000256" key="5">
    <source>
        <dbReference type="ARBA" id="ARBA00022989"/>
    </source>
</evidence>
<comment type="similarity">
    <text evidence="2">Belongs to the UPF0410 family.</text>
</comment>
<reference evidence="8 9" key="1">
    <citation type="submission" date="2019-08" db="EMBL/GenBank/DDBJ databases">
        <title>Aureimonas fodiniaquatilis sp. nov., isolated from a coal mine wastewater.</title>
        <authorList>
            <person name="Kim W."/>
        </authorList>
    </citation>
    <scope>NUCLEOTIDE SEQUENCE [LARGE SCALE GENOMIC DNA]</scope>
    <source>
        <strain evidence="8 9">CAU 1482</strain>
    </source>
</reference>
<dbReference type="InterPro" id="IPR007341">
    <property type="entry name" value="Transgly_assoc"/>
</dbReference>
<keyword evidence="5 7" id="KW-1133">Transmembrane helix</keyword>
<evidence type="ECO:0000256" key="1">
    <source>
        <dbReference type="ARBA" id="ARBA00004651"/>
    </source>
</evidence>
<keyword evidence="9" id="KW-1185">Reference proteome</keyword>
<sequence>MDGVGWIAAIIIGGLAGWLATMFMKSDTGVFMNIILGIIGAAVASFLFGILGISFGGWLGYLVAGFVGACILIALARAIRGNSARV</sequence>
<dbReference type="Proteomes" id="UP000324738">
    <property type="component" value="Unassembled WGS sequence"/>
</dbReference>
<dbReference type="EMBL" id="VTWH01000001">
    <property type="protein sequence ID" value="KAA0971742.1"/>
    <property type="molecule type" value="Genomic_DNA"/>
</dbReference>
<dbReference type="PANTHER" id="PTHR33884">
    <property type="entry name" value="UPF0410 PROTEIN YMGE"/>
    <property type="match status" value="1"/>
</dbReference>
<dbReference type="RefSeq" id="WP_149296738.1">
    <property type="nucleotide sequence ID" value="NZ_VTWH01000001.1"/>
</dbReference>
<dbReference type="Pfam" id="PF04226">
    <property type="entry name" value="Transgly_assoc"/>
    <property type="match status" value="1"/>
</dbReference>
<dbReference type="AlphaFoldDB" id="A0A5B0E0C7"/>
<dbReference type="PANTHER" id="PTHR33884:SF3">
    <property type="entry name" value="UPF0410 PROTEIN YMGE"/>
    <property type="match status" value="1"/>
</dbReference>
<proteinExistence type="inferred from homology"/>
<evidence type="ECO:0000256" key="4">
    <source>
        <dbReference type="ARBA" id="ARBA00022692"/>
    </source>
</evidence>
<evidence type="ECO:0000256" key="2">
    <source>
        <dbReference type="ARBA" id="ARBA00011006"/>
    </source>
</evidence>
<accession>A0A5B0E0C7</accession>
<protein>
    <submittedName>
        <fullName evidence="8">GlsB/YeaQ/YmgE family stress response membrane protein</fullName>
    </submittedName>
</protein>
<keyword evidence="4 7" id="KW-0812">Transmembrane</keyword>
<evidence type="ECO:0000256" key="7">
    <source>
        <dbReference type="SAM" id="Phobius"/>
    </source>
</evidence>
<keyword evidence="6 7" id="KW-0472">Membrane</keyword>
<comment type="caution">
    <text evidence="8">The sequence shown here is derived from an EMBL/GenBank/DDBJ whole genome shotgun (WGS) entry which is preliminary data.</text>
</comment>
<feature type="transmembrane region" description="Helical" evidence="7">
    <location>
        <begin position="6"/>
        <end position="23"/>
    </location>
</feature>
<name>A0A5B0E0C7_9HYPH</name>
<feature type="transmembrane region" description="Helical" evidence="7">
    <location>
        <begin position="58"/>
        <end position="79"/>
    </location>
</feature>